<keyword evidence="4" id="KW-0720">Serine protease</keyword>
<dbReference type="InterPro" id="IPR015500">
    <property type="entry name" value="Peptidase_S8_subtilisin-rel"/>
</dbReference>
<evidence type="ECO:0000256" key="4">
    <source>
        <dbReference type="ARBA" id="ARBA00022825"/>
    </source>
</evidence>
<feature type="signal peptide" evidence="7">
    <location>
        <begin position="1"/>
        <end position="20"/>
    </location>
</feature>
<feature type="domain" description="Peptidase S8/S53" evidence="8">
    <location>
        <begin position="44"/>
        <end position="295"/>
    </location>
</feature>
<dbReference type="PANTHER" id="PTHR43806">
    <property type="entry name" value="PEPTIDASE S8"/>
    <property type="match status" value="1"/>
</dbReference>
<feature type="chain" id="PRO_5046297232" evidence="7">
    <location>
        <begin position="21"/>
        <end position="382"/>
    </location>
</feature>
<dbReference type="Pfam" id="PF00082">
    <property type="entry name" value="Peptidase_S8"/>
    <property type="match status" value="1"/>
</dbReference>
<dbReference type="Gene3D" id="3.40.50.200">
    <property type="entry name" value="Peptidase S8/S53 domain"/>
    <property type="match status" value="1"/>
</dbReference>
<dbReference type="InterPro" id="IPR000209">
    <property type="entry name" value="Peptidase_S8/S53_dom"/>
</dbReference>
<accession>A0ABP5SN98</accession>
<keyword evidence="2 9" id="KW-0645">Protease</keyword>
<dbReference type="InterPro" id="IPR050131">
    <property type="entry name" value="Peptidase_S8_subtilisin-like"/>
</dbReference>
<dbReference type="Proteomes" id="UP001501444">
    <property type="component" value="Unassembled WGS sequence"/>
</dbReference>
<dbReference type="GO" id="GO:0008233">
    <property type="term" value="F:peptidase activity"/>
    <property type="evidence" value="ECO:0007669"/>
    <property type="project" value="UniProtKB-KW"/>
</dbReference>
<evidence type="ECO:0000256" key="6">
    <source>
        <dbReference type="SAM" id="Phobius"/>
    </source>
</evidence>
<dbReference type="InterPro" id="IPR036852">
    <property type="entry name" value="Peptidase_S8/S53_dom_sf"/>
</dbReference>
<organism evidence="9 10">
    <name type="scientific">Dactylosporangium salmoneum</name>
    <dbReference type="NCBI Taxonomy" id="53361"/>
    <lineage>
        <taxon>Bacteria</taxon>
        <taxon>Bacillati</taxon>
        <taxon>Actinomycetota</taxon>
        <taxon>Actinomycetes</taxon>
        <taxon>Micromonosporales</taxon>
        <taxon>Micromonosporaceae</taxon>
        <taxon>Dactylosporangium</taxon>
    </lineage>
</organism>
<sequence>MATVACGAVLALAFAAPAAADPTRDQQWALGLLKADQLAQISQGEGVTVAVINTGVDPDHPDLTGSVLKGINTDSKSGPTSDMAGIGTGMASIIAGHGHGAGGRDGIMGIAPKAKILPVRLGDQVVFGQPDRLAAGIMAATDAGAKVICVAYSLSDSDYLLKAIGYAWTKGAVVVAASGKVTDNRSIVWPARYKGVVAVGVAGKDGNADPEVSPEGDFVSPLTVIAPGVDIVAATLRGKYETGSSTVHAAAYVAGVAALIMAKYPSAAPAGVLQRLQDSAEDRGKPGLDDTYGYGLVDPVKALAANVPRRAAPSAGASGSAAPTPAPAGPKKSKFWYRALLGTTITLICASPVALVVGAVLLIRRSRRRRRAARASAASAAP</sequence>
<dbReference type="PRINTS" id="PR00723">
    <property type="entry name" value="SUBTILISIN"/>
</dbReference>
<evidence type="ECO:0000259" key="8">
    <source>
        <dbReference type="Pfam" id="PF00082"/>
    </source>
</evidence>
<dbReference type="GO" id="GO:0006508">
    <property type="term" value="P:proteolysis"/>
    <property type="evidence" value="ECO:0007669"/>
    <property type="project" value="UniProtKB-KW"/>
</dbReference>
<evidence type="ECO:0000313" key="10">
    <source>
        <dbReference type="Proteomes" id="UP001501444"/>
    </source>
</evidence>
<keyword evidence="6" id="KW-0472">Membrane</keyword>
<name>A0ABP5SN98_9ACTN</name>
<proteinExistence type="inferred from homology"/>
<comment type="caution">
    <text evidence="9">The sequence shown here is derived from an EMBL/GenBank/DDBJ whole genome shotgun (WGS) entry which is preliminary data.</text>
</comment>
<dbReference type="PROSITE" id="PS51892">
    <property type="entry name" value="SUBTILASE"/>
    <property type="match status" value="1"/>
</dbReference>
<keyword evidence="6" id="KW-0812">Transmembrane</keyword>
<reference evidence="10" key="1">
    <citation type="journal article" date="2019" name="Int. J. Syst. Evol. Microbiol.">
        <title>The Global Catalogue of Microorganisms (GCM) 10K type strain sequencing project: providing services to taxonomists for standard genome sequencing and annotation.</title>
        <authorList>
            <consortium name="The Broad Institute Genomics Platform"/>
            <consortium name="The Broad Institute Genome Sequencing Center for Infectious Disease"/>
            <person name="Wu L."/>
            <person name="Ma J."/>
        </authorList>
    </citation>
    <scope>NUCLEOTIDE SEQUENCE [LARGE SCALE GENOMIC DNA]</scope>
    <source>
        <strain evidence="10">JCM 3272</strain>
    </source>
</reference>
<keyword evidence="7" id="KW-0732">Signal</keyword>
<keyword evidence="3" id="KW-0378">Hydrolase</keyword>
<gene>
    <name evidence="9" type="primary">mycP_1</name>
    <name evidence="9" type="ORF">GCM10010170_014720</name>
</gene>
<dbReference type="PANTHER" id="PTHR43806:SF11">
    <property type="entry name" value="CEREVISIN-RELATED"/>
    <property type="match status" value="1"/>
</dbReference>
<feature type="transmembrane region" description="Helical" evidence="6">
    <location>
        <begin position="335"/>
        <end position="363"/>
    </location>
</feature>
<evidence type="ECO:0000256" key="3">
    <source>
        <dbReference type="ARBA" id="ARBA00022801"/>
    </source>
</evidence>
<protein>
    <submittedName>
        <fullName evidence="9">Type VII secretion-associated serine protease mycosin</fullName>
    </submittedName>
</protein>
<keyword evidence="6" id="KW-1133">Transmembrane helix</keyword>
<evidence type="ECO:0000256" key="5">
    <source>
        <dbReference type="PROSITE-ProRule" id="PRU01240"/>
    </source>
</evidence>
<evidence type="ECO:0000256" key="2">
    <source>
        <dbReference type="ARBA" id="ARBA00022670"/>
    </source>
</evidence>
<comment type="caution">
    <text evidence="5">Lacks conserved residue(s) required for the propagation of feature annotation.</text>
</comment>
<evidence type="ECO:0000256" key="7">
    <source>
        <dbReference type="SAM" id="SignalP"/>
    </source>
</evidence>
<evidence type="ECO:0000256" key="1">
    <source>
        <dbReference type="ARBA" id="ARBA00011073"/>
    </source>
</evidence>
<keyword evidence="10" id="KW-1185">Reference proteome</keyword>
<dbReference type="EMBL" id="BAAARV010000015">
    <property type="protein sequence ID" value="GAA2335003.1"/>
    <property type="molecule type" value="Genomic_DNA"/>
</dbReference>
<comment type="similarity">
    <text evidence="1 5">Belongs to the peptidase S8 family.</text>
</comment>
<evidence type="ECO:0000313" key="9">
    <source>
        <dbReference type="EMBL" id="GAA2335003.1"/>
    </source>
</evidence>
<dbReference type="SUPFAM" id="SSF52743">
    <property type="entry name" value="Subtilisin-like"/>
    <property type="match status" value="1"/>
</dbReference>